<dbReference type="InterPro" id="IPR038765">
    <property type="entry name" value="Papain-like_cys_pep_sf"/>
</dbReference>
<organism evidence="1">
    <name type="scientific">marine sediment metagenome</name>
    <dbReference type="NCBI Taxonomy" id="412755"/>
    <lineage>
        <taxon>unclassified sequences</taxon>
        <taxon>metagenomes</taxon>
        <taxon>ecological metagenomes</taxon>
    </lineage>
</organism>
<reference evidence="1" key="1">
    <citation type="journal article" date="2014" name="Front. Microbiol.">
        <title>High frequency of phylogenetically diverse reductive dehalogenase-homologous genes in deep subseafloor sedimentary metagenomes.</title>
        <authorList>
            <person name="Kawai M."/>
            <person name="Futagami T."/>
            <person name="Toyoda A."/>
            <person name="Takaki Y."/>
            <person name="Nishi S."/>
            <person name="Hori S."/>
            <person name="Arai W."/>
            <person name="Tsubouchi T."/>
            <person name="Morono Y."/>
            <person name="Uchiyama I."/>
            <person name="Ito T."/>
            <person name="Fujiyama A."/>
            <person name="Inagaki F."/>
            <person name="Takami H."/>
        </authorList>
    </citation>
    <scope>NUCLEOTIDE SEQUENCE</scope>
    <source>
        <strain evidence="1">Expedition CK06-06</strain>
    </source>
</reference>
<protein>
    <recommendedName>
        <fullName evidence="2">Transglutaminase-like domain-containing protein</fullName>
    </recommendedName>
</protein>
<evidence type="ECO:0008006" key="2">
    <source>
        <dbReference type="Google" id="ProtNLM"/>
    </source>
</evidence>
<accession>X1LVS7</accession>
<dbReference type="AlphaFoldDB" id="X1LVS7"/>
<evidence type="ECO:0000313" key="1">
    <source>
        <dbReference type="EMBL" id="GAI23183.1"/>
    </source>
</evidence>
<dbReference type="SUPFAM" id="SSF54001">
    <property type="entry name" value="Cysteine proteinases"/>
    <property type="match status" value="1"/>
</dbReference>
<feature type="non-terminal residue" evidence="1">
    <location>
        <position position="1"/>
    </location>
</feature>
<sequence length="161" mass="18257">GQRHDLRDFVQPSNPDVLAVYSQYGPDYWSLYDFVCRNIDYRRDWGEFWRTPSETLRGYGDCEDSAILLTSLIRAGGAPDCYVALGSLGGCGHAWCEYNGQVLETTYTSAKPVSNLQDYCRYAIFNDQEVVELWPGALDEVFALGRDEELKREVLIGGSQY</sequence>
<proteinExistence type="predicted"/>
<name>X1LVS7_9ZZZZ</name>
<comment type="caution">
    <text evidence="1">The sequence shown here is derived from an EMBL/GenBank/DDBJ whole genome shotgun (WGS) entry which is preliminary data.</text>
</comment>
<gene>
    <name evidence="1" type="ORF">S06H3_37390</name>
</gene>
<dbReference type="EMBL" id="BARV01022715">
    <property type="protein sequence ID" value="GAI23183.1"/>
    <property type="molecule type" value="Genomic_DNA"/>
</dbReference>
<dbReference type="Gene3D" id="3.10.620.30">
    <property type="match status" value="1"/>
</dbReference>